<name>A0AA88KGN7_NAELO</name>
<keyword evidence="8" id="KW-1185">Reference proteome</keyword>
<dbReference type="Gene3D" id="3.20.20.80">
    <property type="entry name" value="Glycosidases"/>
    <property type="match status" value="1"/>
</dbReference>
<evidence type="ECO:0000313" key="8">
    <source>
        <dbReference type="Proteomes" id="UP000816034"/>
    </source>
</evidence>
<evidence type="ECO:0000259" key="6">
    <source>
        <dbReference type="Pfam" id="PF00728"/>
    </source>
</evidence>
<dbReference type="RefSeq" id="XP_044546052.1">
    <property type="nucleotide sequence ID" value="XM_044697958.1"/>
</dbReference>
<dbReference type="InterPro" id="IPR017853">
    <property type="entry name" value="GH"/>
</dbReference>
<dbReference type="EC" id="3.2.1.52" evidence="3"/>
<keyword evidence="4" id="KW-0378">Hydrolase</keyword>
<dbReference type="GO" id="GO:0016020">
    <property type="term" value="C:membrane"/>
    <property type="evidence" value="ECO:0007669"/>
    <property type="project" value="TreeGrafter"/>
</dbReference>
<dbReference type="CDD" id="cd06563">
    <property type="entry name" value="GH20_chitobiase-like"/>
    <property type="match status" value="1"/>
</dbReference>
<dbReference type="Proteomes" id="UP000816034">
    <property type="component" value="Unassembled WGS sequence"/>
</dbReference>
<dbReference type="AlphaFoldDB" id="A0AA88KGN7"/>
<comment type="catalytic activity">
    <reaction evidence="1">
        <text>Hydrolysis of terminal non-reducing N-acetyl-D-hexosamine residues in N-acetyl-beta-D-hexosaminides.</text>
        <dbReference type="EC" id="3.2.1.52"/>
    </reaction>
</comment>
<dbReference type="GO" id="GO:0004563">
    <property type="term" value="F:beta-N-acetylhexosaminidase activity"/>
    <property type="evidence" value="ECO:0007669"/>
    <property type="project" value="UniProtKB-EC"/>
</dbReference>
<evidence type="ECO:0000256" key="2">
    <source>
        <dbReference type="ARBA" id="ARBA00006285"/>
    </source>
</evidence>
<comment type="caution">
    <text evidence="7">The sequence shown here is derived from an EMBL/GenBank/DDBJ whole genome shotgun (WGS) entry which is preliminary data.</text>
</comment>
<dbReference type="GO" id="GO:0030203">
    <property type="term" value="P:glycosaminoglycan metabolic process"/>
    <property type="evidence" value="ECO:0007669"/>
    <property type="project" value="TreeGrafter"/>
</dbReference>
<dbReference type="SUPFAM" id="SSF51445">
    <property type="entry name" value="(Trans)glycosidases"/>
    <property type="match status" value="1"/>
</dbReference>
<dbReference type="EMBL" id="PYSW02000031">
    <property type="protein sequence ID" value="KAG2378790.1"/>
    <property type="molecule type" value="Genomic_DNA"/>
</dbReference>
<proteinExistence type="inferred from homology"/>
<dbReference type="InterPro" id="IPR015883">
    <property type="entry name" value="Glyco_hydro_20_cat"/>
</dbReference>
<dbReference type="PANTHER" id="PTHR22600">
    <property type="entry name" value="BETA-HEXOSAMINIDASE"/>
    <property type="match status" value="1"/>
</dbReference>
<dbReference type="PANTHER" id="PTHR22600:SF57">
    <property type="entry name" value="BETA-N-ACETYLHEXOSAMINIDASE"/>
    <property type="match status" value="1"/>
</dbReference>
<evidence type="ECO:0000256" key="1">
    <source>
        <dbReference type="ARBA" id="ARBA00001231"/>
    </source>
</evidence>
<sequence length="954" mass="110896">MYTLSATPLIPNPSSHLTSFCEFLSPSNTIIELQAHLFKSKHHLVLSCNLSQPSSSDFISSNLSEKILNCVKFNLFRYLDLHISNSSREETLNEIEIQWKSNHESNQNYQDHELILEMTIRVNGYTFQHLENNIILHQRAQFIEKLLQSYSLHHEKTNHDSSHHSVMISFNTIHGEHESMDDWLKKNVDHIHYILITHFRESLSGLHFAMASLIQCIQLDREATKIDHDTPTLPWRGFMLDCCRHFFSIETIQDLIDILYIYKFNVFHWHLTEDQAWRIEISAFPKLTEIGAWRKYRLDEQQVGNDDQFYGGFYSKSDILKIVDYCHLKGILIVPEIELPGHSSAAVISYPELACQVADKNTLTDMTPPNEWGIFGDVYCAGNENTFKFLETVLEEVMQLFSHSPIIHIGGDEVPLSSTWTRCSKCKELLCNRNNQEEEKQSHQLDLPEMTTKQLYSYFIDRIFTFLKSKGKCMTGWDEVIMDSTNKATVMMKDNSSSLMIQSWRGTEGAQRAIRKNIHTILSPTSHCYFDYGIELIPLKKVLLFDPLKMCGDQNTSLQQQQQLILGGECNCWTERMQTKEKLQQMILPRLLAMSESLWFGKDEMTHSMHEYYCEFLDRCQQHYCTILNKFNIGKECYPLECELDEKNGNIHLTKVDENDEKQEIYFSIPGCTNGYVKFEEDLSPTTLFSHTPREVQLCTKVIRNSLTYGMEQEFHVVFHRALFCQVKATLELNNGTKLDYNSYQHCINTNNSKQRYSGGILGLRTLVNGMKGNPFLLDSKHWIGFEGICMVEIICNQWKDPHGIEFDSLKGISVGCLHKPRSWIFMPEKICFYYQTENNECCTEEWNLLGEISCWDPQPRLCIIQGDQFGGNFSHENVMSSLYNEENTYRLDVSLSEFSNIISERRMNHLRGNSYIRSIKVIVYAYNHGTTPSWHHSQGGKPSWLFLDQITVW</sequence>
<dbReference type="GeneID" id="68100392"/>
<evidence type="ECO:0000313" key="7">
    <source>
        <dbReference type="EMBL" id="KAG2378790.1"/>
    </source>
</evidence>
<evidence type="ECO:0000256" key="4">
    <source>
        <dbReference type="ARBA" id="ARBA00022801"/>
    </source>
</evidence>
<comment type="similarity">
    <text evidence="2">Belongs to the glycosyl hydrolase 20 family.</text>
</comment>
<organism evidence="7 8">
    <name type="scientific">Naegleria lovaniensis</name>
    <name type="common">Amoeba</name>
    <dbReference type="NCBI Taxonomy" id="51637"/>
    <lineage>
        <taxon>Eukaryota</taxon>
        <taxon>Discoba</taxon>
        <taxon>Heterolobosea</taxon>
        <taxon>Tetramitia</taxon>
        <taxon>Eutetramitia</taxon>
        <taxon>Vahlkampfiidae</taxon>
        <taxon>Naegleria</taxon>
    </lineage>
</organism>
<feature type="domain" description="Glycoside hydrolase family 20 catalytic" evidence="6">
    <location>
        <begin position="234"/>
        <end position="600"/>
    </location>
</feature>
<evidence type="ECO:0000256" key="3">
    <source>
        <dbReference type="ARBA" id="ARBA00012663"/>
    </source>
</evidence>
<evidence type="ECO:0000256" key="5">
    <source>
        <dbReference type="PIRSR" id="PIRSR625705-1"/>
    </source>
</evidence>
<dbReference type="GO" id="GO:0005975">
    <property type="term" value="P:carbohydrate metabolic process"/>
    <property type="evidence" value="ECO:0007669"/>
    <property type="project" value="InterPro"/>
</dbReference>
<protein>
    <recommendedName>
        <fullName evidence="3">beta-N-acetylhexosaminidase</fullName>
        <ecNumber evidence="3">3.2.1.52</ecNumber>
    </recommendedName>
</protein>
<dbReference type="InterPro" id="IPR025705">
    <property type="entry name" value="Beta_hexosaminidase_sua/sub"/>
</dbReference>
<accession>A0AA88KGN7</accession>
<reference evidence="7 8" key="1">
    <citation type="journal article" date="2018" name="BMC Genomics">
        <title>The genome of Naegleria lovaniensis, the basis for a comparative approach to unravel pathogenicity factors of the human pathogenic amoeba N. fowleri.</title>
        <authorList>
            <person name="Liechti N."/>
            <person name="Schurch N."/>
            <person name="Bruggmann R."/>
            <person name="Wittwer M."/>
        </authorList>
    </citation>
    <scope>NUCLEOTIDE SEQUENCE [LARGE SCALE GENOMIC DNA]</scope>
    <source>
        <strain evidence="7 8">ATCC 30569</strain>
    </source>
</reference>
<feature type="active site" description="Proton donor" evidence="5">
    <location>
        <position position="413"/>
    </location>
</feature>
<dbReference type="PRINTS" id="PR00738">
    <property type="entry name" value="GLHYDRLASE20"/>
</dbReference>
<gene>
    <name evidence="7" type="ORF">C9374_007938</name>
</gene>
<dbReference type="Pfam" id="PF00728">
    <property type="entry name" value="Glyco_hydro_20"/>
    <property type="match status" value="1"/>
</dbReference>